<evidence type="ECO:0000313" key="10">
    <source>
        <dbReference type="Proteomes" id="UP000219612"/>
    </source>
</evidence>
<evidence type="ECO:0000256" key="6">
    <source>
        <dbReference type="ARBA" id="ARBA00023033"/>
    </source>
</evidence>
<evidence type="ECO:0000313" key="9">
    <source>
        <dbReference type="EMBL" id="SNY24521.1"/>
    </source>
</evidence>
<evidence type="ECO:0000256" key="1">
    <source>
        <dbReference type="ARBA" id="ARBA00010617"/>
    </source>
</evidence>
<dbReference type="GO" id="GO:0005506">
    <property type="term" value="F:iron ion binding"/>
    <property type="evidence" value="ECO:0007669"/>
    <property type="project" value="InterPro"/>
</dbReference>
<dbReference type="Pfam" id="PF00067">
    <property type="entry name" value="p450"/>
    <property type="match status" value="2"/>
</dbReference>
<evidence type="ECO:0000256" key="4">
    <source>
        <dbReference type="ARBA" id="ARBA00023002"/>
    </source>
</evidence>
<keyword evidence="6 7" id="KW-0503">Monooxygenase</keyword>
<keyword evidence="2 7" id="KW-0349">Heme</keyword>
<dbReference type="InterPro" id="IPR036396">
    <property type="entry name" value="Cyt_P450_sf"/>
</dbReference>
<dbReference type="GO" id="GO:0016705">
    <property type="term" value="F:oxidoreductase activity, acting on paired donors, with incorporation or reduction of molecular oxygen"/>
    <property type="evidence" value="ECO:0007669"/>
    <property type="project" value="InterPro"/>
</dbReference>
<evidence type="ECO:0000256" key="7">
    <source>
        <dbReference type="RuleBase" id="RU000461"/>
    </source>
</evidence>
<gene>
    <name evidence="9" type="ORF">SAMN05421748_102208</name>
</gene>
<evidence type="ECO:0000256" key="5">
    <source>
        <dbReference type="ARBA" id="ARBA00023004"/>
    </source>
</evidence>
<evidence type="ECO:0000256" key="3">
    <source>
        <dbReference type="ARBA" id="ARBA00022723"/>
    </source>
</evidence>
<dbReference type="Gene3D" id="1.10.630.10">
    <property type="entry name" value="Cytochrome P450"/>
    <property type="match status" value="1"/>
</dbReference>
<feature type="region of interest" description="Disordered" evidence="8">
    <location>
        <begin position="1"/>
        <end position="22"/>
    </location>
</feature>
<dbReference type="InterPro" id="IPR017972">
    <property type="entry name" value="Cyt_P450_CS"/>
</dbReference>
<dbReference type="FunFam" id="1.10.630.10:FF:000018">
    <property type="entry name" value="Cytochrome P450 monooxygenase"/>
    <property type="match status" value="1"/>
</dbReference>
<sequence>MSAATLTAERFPPPRPAERPLGIPEDYRRMFAGARVPHVLLPSGRTAHLLGRYEDVRAVLTGPVSADGAHPGFPMVRAGTASTSNALSFFRMDGADHRRYRRLVAADFSVAQVARMRPRLERIVDELIDGMLAGDQPADLATMIALPLPTQVICHILGVPYTDRASFQQLSDTLTRGPEHGRESFLAAVMRLQAYVEKLAVAKRDEPGDDLLSALIENFDHDDSLDRRQLAAMVLLLLVAGHETTASMITLGALALIEHPHVAEAVRADPGVTPNVAEELLRYISIAQWVPRVATEEIVLGDTTIRAGEGLIALPLMANRDPDVFANPDALEPYRWNADRHLGFGFGPHQCLGVQLARMELQVVFEALACRLPGLRLAVPVGELALRQQSAMFGVESLPVTW</sequence>
<dbReference type="SUPFAM" id="SSF48264">
    <property type="entry name" value="Cytochrome P450"/>
    <property type="match status" value="1"/>
</dbReference>
<dbReference type="Proteomes" id="UP000219612">
    <property type="component" value="Unassembled WGS sequence"/>
</dbReference>
<dbReference type="PRINTS" id="PR00385">
    <property type="entry name" value="P450"/>
</dbReference>
<dbReference type="PROSITE" id="PS00086">
    <property type="entry name" value="CYTOCHROME_P450"/>
    <property type="match status" value="1"/>
</dbReference>
<dbReference type="EMBL" id="OBDY01000002">
    <property type="protein sequence ID" value="SNY24521.1"/>
    <property type="molecule type" value="Genomic_DNA"/>
</dbReference>
<dbReference type="RefSeq" id="WP_097318972.1">
    <property type="nucleotide sequence ID" value="NZ_OBDY01000002.1"/>
</dbReference>
<dbReference type="GO" id="GO:0020037">
    <property type="term" value="F:heme binding"/>
    <property type="evidence" value="ECO:0007669"/>
    <property type="project" value="InterPro"/>
</dbReference>
<proteinExistence type="inferred from homology"/>
<dbReference type="OrthoDB" id="3664945at2"/>
<dbReference type="PANTHER" id="PTHR46696">
    <property type="entry name" value="P450, PUTATIVE (EUROFUNG)-RELATED"/>
    <property type="match status" value="1"/>
</dbReference>
<dbReference type="AlphaFoldDB" id="A0A285GQA0"/>
<keyword evidence="4 7" id="KW-0560">Oxidoreductase</keyword>
<dbReference type="CDD" id="cd11030">
    <property type="entry name" value="CYP105-like"/>
    <property type="match status" value="1"/>
</dbReference>
<keyword evidence="3 7" id="KW-0479">Metal-binding</keyword>
<evidence type="ECO:0000256" key="2">
    <source>
        <dbReference type="ARBA" id="ARBA00022617"/>
    </source>
</evidence>
<dbReference type="InterPro" id="IPR002397">
    <property type="entry name" value="Cyt_P450_B"/>
</dbReference>
<reference evidence="9 10" key="1">
    <citation type="submission" date="2017-09" db="EMBL/GenBank/DDBJ databases">
        <authorList>
            <person name="Ehlers B."/>
            <person name="Leendertz F.H."/>
        </authorList>
    </citation>
    <scope>NUCLEOTIDE SEQUENCE [LARGE SCALE GENOMIC DNA]</scope>
    <source>
        <strain evidence="9 10">CGMCC 4.6857</strain>
    </source>
</reference>
<keyword evidence="5 7" id="KW-0408">Iron</keyword>
<comment type="similarity">
    <text evidence="1 7">Belongs to the cytochrome P450 family.</text>
</comment>
<dbReference type="InterPro" id="IPR001128">
    <property type="entry name" value="Cyt_P450"/>
</dbReference>
<name>A0A285GQA0_9ACTN</name>
<dbReference type="PRINTS" id="PR00359">
    <property type="entry name" value="BP450"/>
</dbReference>
<dbReference type="GO" id="GO:0017000">
    <property type="term" value="P:antibiotic biosynthetic process"/>
    <property type="evidence" value="ECO:0007669"/>
    <property type="project" value="UniProtKB-ARBA"/>
</dbReference>
<dbReference type="PANTHER" id="PTHR46696:SF1">
    <property type="entry name" value="CYTOCHROME P450 YJIB-RELATED"/>
    <property type="match status" value="1"/>
</dbReference>
<organism evidence="9 10">
    <name type="scientific">Paractinoplanes atraurantiacus</name>
    <dbReference type="NCBI Taxonomy" id="1036182"/>
    <lineage>
        <taxon>Bacteria</taxon>
        <taxon>Bacillati</taxon>
        <taxon>Actinomycetota</taxon>
        <taxon>Actinomycetes</taxon>
        <taxon>Micromonosporales</taxon>
        <taxon>Micromonosporaceae</taxon>
        <taxon>Paractinoplanes</taxon>
    </lineage>
</organism>
<protein>
    <submittedName>
        <fullName evidence="9">Cytochrome P450</fullName>
    </submittedName>
</protein>
<keyword evidence="10" id="KW-1185">Reference proteome</keyword>
<evidence type="ECO:0000256" key="8">
    <source>
        <dbReference type="SAM" id="MobiDB-lite"/>
    </source>
</evidence>
<dbReference type="GO" id="GO:0004497">
    <property type="term" value="F:monooxygenase activity"/>
    <property type="evidence" value="ECO:0007669"/>
    <property type="project" value="UniProtKB-KW"/>
</dbReference>
<accession>A0A285GQA0</accession>